<dbReference type="OrthoDB" id="2162425at2759"/>
<dbReference type="Proteomes" id="UP000001542">
    <property type="component" value="Unassembled WGS sequence"/>
</dbReference>
<dbReference type="VEuPathDB" id="TrichDB:TVAGG3_1012630"/>
<dbReference type="STRING" id="5722.A2DLY6"/>
<dbReference type="PANTHER" id="PTHR12442:SF26">
    <property type="entry name" value="CYTOPLASMIC DYNEIN 2 INTERMEDIATE CHAIN 2"/>
    <property type="match status" value="1"/>
</dbReference>
<organism evidence="5 6">
    <name type="scientific">Trichomonas vaginalis (strain ATCC PRA-98 / G3)</name>
    <dbReference type="NCBI Taxonomy" id="412133"/>
    <lineage>
        <taxon>Eukaryota</taxon>
        <taxon>Metamonada</taxon>
        <taxon>Parabasalia</taxon>
        <taxon>Trichomonadida</taxon>
        <taxon>Trichomonadidae</taxon>
        <taxon>Trichomonas</taxon>
    </lineage>
</organism>
<gene>
    <name evidence="5" type="ORF">TVAG_462750</name>
</gene>
<accession>A2DLY6</accession>
<dbReference type="InterPro" id="IPR050687">
    <property type="entry name" value="Dynein_IC"/>
</dbReference>
<evidence type="ECO:0000256" key="2">
    <source>
        <dbReference type="ARBA" id="ARBA00022574"/>
    </source>
</evidence>
<keyword evidence="3" id="KW-0677">Repeat</keyword>
<evidence type="ECO:0008006" key="7">
    <source>
        <dbReference type="Google" id="ProtNLM"/>
    </source>
</evidence>
<sequence length="491" mass="53290">MEQVSDNDFGSDAPPPEVKPEPQPKAKKGKIRKSKEYIEYAKSRRQYINHLTLSPSSILFMLETSNIKTGVQSRGTQHQPSRFGLSTQTDPITFNTASAQFPDTEPNKQQYPSTIHFLKAAAATISALLDQAEFSSTASDKQPLTRVSKFATKGVPLSVLTTKSRTVALVEESPGNRTLYVWNARSSTVNYQLVSPSTPTCFCIHDDARIIIAGTESGSILAWDLLKKAKPGQSETVLQSVFTTNDIPSKNHQDSIAGISVFGRRGTNVVCALDGSAIASFWHIRTENDEFSLTKAETVNLAATYFPTFSLAVAPNSVDSFLVGCGCSIFNCSRFGSTTSPSSYNASAAVRSIAFSKLIPTLFAAGQDNGKLAIYDILSADPLIEFCVDISTSDLSVCWSPKRASVLFVAATQTMRLFVYDLSKDMRKPIYTHKVSNAAYSVDAAETENGVILAIGEGDSSASVLRVKSDLSTPLSDTERDSFLMQLYGSY</sequence>
<dbReference type="PANTHER" id="PTHR12442">
    <property type="entry name" value="DYNEIN INTERMEDIATE CHAIN"/>
    <property type="match status" value="1"/>
</dbReference>
<dbReference type="GO" id="GO:0045504">
    <property type="term" value="F:dynein heavy chain binding"/>
    <property type="evidence" value="ECO:0000318"/>
    <property type="project" value="GO_Central"/>
</dbReference>
<dbReference type="KEGG" id="tva:5464102"/>
<keyword evidence="6" id="KW-1185">Reference proteome</keyword>
<dbReference type="GO" id="GO:0097014">
    <property type="term" value="C:ciliary plasm"/>
    <property type="evidence" value="ECO:0000318"/>
    <property type="project" value="GO_Central"/>
</dbReference>
<feature type="region of interest" description="Disordered" evidence="4">
    <location>
        <begin position="1"/>
        <end position="33"/>
    </location>
</feature>
<dbReference type="AlphaFoldDB" id="A2DLY6"/>
<dbReference type="RefSeq" id="XP_001579575.1">
    <property type="nucleotide sequence ID" value="XM_001579525.1"/>
</dbReference>
<dbReference type="VEuPathDB" id="TrichDB:TVAG_462750"/>
<keyword evidence="1" id="KW-0963">Cytoplasm</keyword>
<evidence type="ECO:0000256" key="1">
    <source>
        <dbReference type="ARBA" id="ARBA00022490"/>
    </source>
</evidence>
<dbReference type="GO" id="GO:0042073">
    <property type="term" value="P:intraciliary transport"/>
    <property type="evidence" value="ECO:0000318"/>
    <property type="project" value="GO_Central"/>
</dbReference>
<reference evidence="5" key="1">
    <citation type="submission" date="2006-10" db="EMBL/GenBank/DDBJ databases">
        <authorList>
            <person name="Amadeo P."/>
            <person name="Zhao Q."/>
            <person name="Wortman J."/>
            <person name="Fraser-Liggett C."/>
            <person name="Carlton J."/>
        </authorList>
    </citation>
    <scope>NUCLEOTIDE SEQUENCE</scope>
    <source>
        <strain evidence="5">G3</strain>
    </source>
</reference>
<dbReference type="SMR" id="A2DLY6"/>
<evidence type="ECO:0000313" key="5">
    <source>
        <dbReference type="EMBL" id="EAY18589.1"/>
    </source>
</evidence>
<evidence type="ECO:0000256" key="4">
    <source>
        <dbReference type="SAM" id="MobiDB-lite"/>
    </source>
</evidence>
<dbReference type="SUPFAM" id="SSF50978">
    <property type="entry name" value="WD40 repeat-like"/>
    <property type="match status" value="1"/>
</dbReference>
<dbReference type="InterPro" id="IPR036322">
    <property type="entry name" value="WD40_repeat_dom_sf"/>
</dbReference>
<dbReference type="GO" id="GO:0005868">
    <property type="term" value="C:cytoplasmic dynein complex"/>
    <property type="evidence" value="ECO:0000318"/>
    <property type="project" value="GO_Central"/>
</dbReference>
<dbReference type="GO" id="GO:0045503">
    <property type="term" value="F:dynein light chain binding"/>
    <property type="evidence" value="ECO:0000318"/>
    <property type="project" value="GO_Central"/>
</dbReference>
<evidence type="ECO:0000256" key="3">
    <source>
        <dbReference type="ARBA" id="ARBA00022737"/>
    </source>
</evidence>
<name>A2DLY6_TRIV3</name>
<evidence type="ECO:0000313" key="6">
    <source>
        <dbReference type="Proteomes" id="UP000001542"/>
    </source>
</evidence>
<reference evidence="5" key="2">
    <citation type="journal article" date="2007" name="Science">
        <title>Draft genome sequence of the sexually transmitted pathogen Trichomonas vaginalis.</title>
        <authorList>
            <person name="Carlton J.M."/>
            <person name="Hirt R.P."/>
            <person name="Silva J.C."/>
            <person name="Delcher A.L."/>
            <person name="Schatz M."/>
            <person name="Zhao Q."/>
            <person name="Wortman J.R."/>
            <person name="Bidwell S.L."/>
            <person name="Alsmark U.C.M."/>
            <person name="Besteiro S."/>
            <person name="Sicheritz-Ponten T."/>
            <person name="Noel C.J."/>
            <person name="Dacks J.B."/>
            <person name="Foster P.G."/>
            <person name="Simillion C."/>
            <person name="Van de Peer Y."/>
            <person name="Miranda-Saavedra D."/>
            <person name="Barton G.J."/>
            <person name="Westrop G.D."/>
            <person name="Mueller S."/>
            <person name="Dessi D."/>
            <person name="Fiori P.L."/>
            <person name="Ren Q."/>
            <person name="Paulsen I."/>
            <person name="Zhang H."/>
            <person name="Bastida-Corcuera F.D."/>
            <person name="Simoes-Barbosa A."/>
            <person name="Brown M.T."/>
            <person name="Hayes R.D."/>
            <person name="Mukherjee M."/>
            <person name="Okumura C.Y."/>
            <person name="Schneider R."/>
            <person name="Smith A.J."/>
            <person name="Vanacova S."/>
            <person name="Villalvazo M."/>
            <person name="Haas B.J."/>
            <person name="Pertea M."/>
            <person name="Feldblyum T.V."/>
            <person name="Utterback T.R."/>
            <person name="Shu C.L."/>
            <person name="Osoegawa K."/>
            <person name="de Jong P.J."/>
            <person name="Hrdy I."/>
            <person name="Horvathova L."/>
            <person name="Zubacova Z."/>
            <person name="Dolezal P."/>
            <person name="Malik S.B."/>
            <person name="Logsdon J.M. Jr."/>
            <person name="Henze K."/>
            <person name="Gupta A."/>
            <person name="Wang C.C."/>
            <person name="Dunne R.L."/>
            <person name="Upcroft J.A."/>
            <person name="Upcroft P."/>
            <person name="White O."/>
            <person name="Salzberg S.L."/>
            <person name="Tang P."/>
            <person name="Chiu C.-H."/>
            <person name="Lee Y.-S."/>
            <person name="Embley T.M."/>
            <person name="Coombs G.H."/>
            <person name="Mottram J.C."/>
            <person name="Tachezy J."/>
            <person name="Fraser-Liggett C.M."/>
            <person name="Johnson P.J."/>
        </authorList>
    </citation>
    <scope>NUCLEOTIDE SEQUENCE [LARGE SCALE GENOMIC DNA]</scope>
    <source>
        <strain evidence="5">G3</strain>
    </source>
</reference>
<dbReference type="Gene3D" id="2.130.10.10">
    <property type="entry name" value="YVTN repeat-like/Quinoprotein amine dehydrogenase"/>
    <property type="match status" value="2"/>
</dbReference>
<keyword evidence="2" id="KW-0853">WD repeat</keyword>
<dbReference type="InParanoid" id="A2DLY6"/>
<dbReference type="eggNOG" id="ENOG502SXHM">
    <property type="taxonomic scope" value="Eukaryota"/>
</dbReference>
<dbReference type="EMBL" id="DS113217">
    <property type="protein sequence ID" value="EAY18589.1"/>
    <property type="molecule type" value="Genomic_DNA"/>
</dbReference>
<protein>
    <recommendedName>
        <fullName evidence="7">WD repeat protein</fullName>
    </recommendedName>
</protein>
<proteinExistence type="predicted"/>
<dbReference type="InterPro" id="IPR015943">
    <property type="entry name" value="WD40/YVTN_repeat-like_dom_sf"/>
</dbReference>